<dbReference type="GO" id="GO:0050135">
    <property type="term" value="F:NADP+ nucleosidase activity"/>
    <property type="evidence" value="ECO:0007669"/>
    <property type="project" value="InterPro"/>
</dbReference>
<dbReference type="Pfam" id="PF14021">
    <property type="entry name" value="TNT"/>
    <property type="match status" value="1"/>
</dbReference>
<gene>
    <name evidence="2" type="ORF">Pfl04_40380</name>
</gene>
<dbReference type="PANTHER" id="PTHR42059">
    <property type="entry name" value="TNT DOMAIN-CONTAINING PROTEIN"/>
    <property type="match status" value="1"/>
</dbReference>
<dbReference type="RefSeq" id="WP_239075643.1">
    <property type="nucleotide sequence ID" value="NZ_BAAAQJ010000030.1"/>
</dbReference>
<accession>A0A8J3PNR9</accession>
<evidence type="ECO:0000259" key="1">
    <source>
        <dbReference type="Pfam" id="PF14021"/>
    </source>
</evidence>
<name>A0A8J3PNR9_9ACTN</name>
<protein>
    <recommendedName>
        <fullName evidence="1">TNT domain-containing protein</fullName>
    </recommendedName>
</protein>
<feature type="domain" description="TNT" evidence="1">
    <location>
        <begin position="1"/>
        <end position="69"/>
    </location>
</feature>
<proteinExistence type="predicted"/>
<comment type="caution">
    <text evidence="2">The sequence shown here is derived from an EMBL/GenBank/DDBJ whole genome shotgun (WGS) entry which is preliminary data.</text>
</comment>
<organism evidence="2 3">
    <name type="scientific">Planosporangium flavigriseum</name>
    <dbReference type="NCBI Taxonomy" id="373681"/>
    <lineage>
        <taxon>Bacteria</taxon>
        <taxon>Bacillati</taxon>
        <taxon>Actinomycetota</taxon>
        <taxon>Actinomycetes</taxon>
        <taxon>Micromonosporales</taxon>
        <taxon>Micromonosporaceae</taxon>
        <taxon>Planosporangium</taxon>
    </lineage>
</organism>
<dbReference type="PANTHER" id="PTHR42059:SF1">
    <property type="entry name" value="TNT DOMAIN-CONTAINING PROTEIN"/>
    <property type="match status" value="1"/>
</dbReference>
<dbReference type="Proteomes" id="UP000653674">
    <property type="component" value="Unassembled WGS sequence"/>
</dbReference>
<dbReference type="InterPro" id="IPR025331">
    <property type="entry name" value="TNT"/>
</dbReference>
<dbReference type="EMBL" id="BONU01000034">
    <property type="protein sequence ID" value="GIG75634.1"/>
    <property type="molecule type" value="Genomic_DNA"/>
</dbReference>
<evidence type="ECO:0000313" key="2">
    <source>
        <dbReference type="EMBL" id="GIG75634.1"/>
    </source>
</evidence>
<dbReference type="InterPro" id="IPR053024">
    <property type="entry name" value="Fungal_surface_NADase"/>
</dbReference>
<keyword evidence="3" id="KW-1185">Reference proteome</keyword>
<sequence length="70" mass="7654">MSPNGTPIGGRALAPGTTDKPYTVYEVTNRLVVQHGPAEPWFGEDGMGTQYYLPVSVRELLDAGYLRRVS</sequence>
<evidence type="ECO:0000313" key="3">
    <source>
        <dbReference type="Proteomes" id="UP000653674"/>
    </source>
</evidence>
<dbReference type="AlphaFoldDB" id="A0A8J3PNR9"/>
<reference evidence="2" key="1">
    <citation type="submission" date="2021-01" db="EMBL/GenBank/DDBJ databases">
        <title>Whole genome shotgun sequence of Planosporangium flavigriseum NBRC 105377.</title>
        <authorList>
            <person name="Komaki H."/>
            <person name="Tamura T."/>
        </authorList>
    </citation>
    <scope>NUCLEOTIDE SEQUENCE</scope>
    <source>
        <strain evidence="2">NBRC 105377</strain>
    </source>
</reference>